<feature type="region of interest" description="Disordered" evidence="8">
    <location>
        <begin position="2002"/>
        <end position="2026"/>
    </location>
</feature>
<gene>
    <name evidence="11" type="ORF">EGYM00392_LOCUS31166</name>
</gene>
<dbReference type="PANTHER" id="PTHR11920">
    <property type="entry name" value="GUANYLYL CYCLASE"/>
    <property type="match status" value="1"/>
</dbReference>
<feature type="transmembrane region" description="Helical" evidence="9">
    <location>
        <begin position="263"/>
        <end position="283"/>
    </location>
</feature>
<dbReference type="GO" id="GO:0000166">
    <property type="term" value="F:nucleotide binding"/>
    <property type="evidence" value="ECO:0007669"/>
    <property type="project" value="UniProtKB-KW"/>
</dbReference>
<keyword evidence="2 9" id="KW-0812">Transmembrane</keyword>
<dbReference type="InterPro" id="IPR018297">
    <property type="entry name" value="A/G_cyclase_CS"/>
</dbReference>
<comment type="subcellular location">
    <subcellularLocation>
        <location evidence="1">Membrane</location>
    </subcellularLocation>
</comment>
<feature type="transmembrane region" description="Helical" evidence="9">
    <location>
        <begin position="987"/>
        <end position="1011"/>
    </location>
</feature>
<dbReference type="InterPro" id="IPR029787">
    <property type="entry name" value="Nucleotide_cyclase"/>
</dbReference>
<keyword evidence="6 7" id="KW-0456">Lyase</keyword>
<protein>
    <recommendedName>
        <fullName evidence="10">Guanylate cyclase domain-containing protein</fullName>
    </recommendedName>
</protein>
<dbReference type="InterPro" id="IPR057352">
    <property type="entry name" value="TPR_TmcB/C"/>
</dbReference>
<dbReference type="Pfam" id="PF00211">
    <property type="entry name" value="Guanylate_cyc"/>
    <property type="match status" value="1"/>
</dbReference>
<dbReference type="SMART" id="SM00044">
    <property type="entry name" value="CYCc"/>
    <property type="match status" value="1"/>
</dbReference>
<feature type="transmembrane region" description="Helical" evidence="9">
    <location>
        <begin position="1695"/>
        <end position="1715"/>
    </location>
</feature>
<dbReference type="PANTHER" id="PTHR11920:SF335">
    <property type="entry name" value="GUANYLATE CYCLASE"/>
    <property type="match status" value="1"/>
</dbReference>
<dbReference type="CDD" id="cd07302">
    <property type="entry name" value="CHD"/>
    <property type="match status" value="1"/>
</dbReference>
<evidence type="ECO:0000256" key="8">
    <source>
        <dbReference type="SAM" id="MobiDB-lite"/>
    </source>
</evidence>
<evidence type="ECO:0000256" key="6">
    <source>
        <dbReference type="ARBA" id="ARBA00023239"/>
    </source>
</evidence>
<feature type="transmembrane region" description="Helical" evidence="9">
    <location>
        <begin position="1246"/>
        <end position="1267"/>
    </location>
</feature>
<evidence type="ECO:0000256" key="9">
    <source>
        <dbReference type="SAM" id="Phobius"/>
    </source>
</evidence>
<dbReference type="SUPFAM" id="SSF55073">
    <property type="entry name" value="Nucleotide cyclase"/>
    <property type="match status" value="1"/>
</dbReference>
<dbReference type="Gene3D" id="3.30.70.1230">
    <property type="entry name" value="Nucleotide cyclase"/>
    <property type="match status" value="1"/>
</dbReference>
<evidence type="ECO:0000313" key="11">
    <source>
        <dbReference type="EMBL" id="CAD9020052.1"/>
    </source>
</evidence>
<dbReference type="GO" id="GO:0016849">
    <property type="term" value="F:phosphorus-oxygen lyase activity"/>
    <property type="evidence" value="ECO:0007669"/>
    <property type="project" value="InterPro"/>
</dbReference>
<feature type="transmembrane region" description="Helical" evidence="9">
    <location>
        <begin position="290"/>
        <end position="312"/>
    </location>
</feature>
<dbReference type="GO" id="GO:0009190">
    <property type="term" value="P:cyclic nucleotide biosynthetic process"/>
    <property type="evidence" value="ECO:0007669"/>
    <property type="project" value="InterPro"/>
</dbReference>
<feature type="domain" description="Guanylate cyclase" evidence="10">
    <location>
        <begin position="1802"/>
        <end position="1932"/>
    </location>
</feature>
<dbReference type="GO" id="GO:0016020">
    <property type="term" value="C:membrane"/>
    <property type="evidence" value="ECO:0007669"/>
    <property type="project" value="UniProtKB-SubCell"/>
</dbReference>
<feature type="transmembrane region" description="Helical" evidence="9">
    <location>
        <begin position="855"/>
        <end position="878"/>
    </location>
</feature>
<dbReference type="Pfam" id="PF25474">
    <property type="entry name" value="TPR_TmcB"/>
    <property type="match status" value="1"/>
</dbReference>
<feature type="transmembrane region" description="Helical" evidence="9">
    <location>
        <begin position="101"/>
        <end position="122"/>
    </location>
</feature>
<evidence type="ECO:0000256" key="1">
    <source>
        <dbReference type="ARBA" id="ARBA00004370"/>
    </source>
</evidence>
<evidence type="ECO:0000256" key="2">
    <source>
        <dbReference type="ARBA" id="ARBA00022692"/>
    </source>
</evidence>
<feature type="region of interest" description="Disordered" evidence="8">
    <location>
        <begin position="916"/>
        <end position="937"/>
    </location>
</feature>
<evidence type="ECO:0000259" key="10">
    <source>
        <dbReference type="PROSITE" id="PS50125"/>
    </source>
</evidence>
<keyword evidence="4 9" id="KW-1133">Transmembrane helix</keyword>
<keyword evidence="5 9" id="KW-0472">Membrane</keyword>
<dbReference type="PROSITE" id="PS50125">
    <property type="entry name" value="GUANYLATE_CYCLASE_2"/>
    <property type="match status" value="1"/>
</dbReference>
<dbReference type="PROSITE" id="PS00452">
    <property type="entry name" value="GUANYLATE_CYCLASE_1"/>
    <property type="match status" value="1"/>
</dbReference>
<evidence type="ECO:0000256" key="5">
    <source>
        <dbReference type="ARBA" id="ARBA00023136"/>
    </source>
</evidence>
<organism evidence="11">
    <name type="scientific">Eutreptiella gymnastica</name>
    <dbReference type="NCBI Taxonomy" id="73025"/>
    <lineage>
        <taxon>Eukaryota</taxon>
        <taxon>Discoba</taxon>
        <taxon>Euglenozoa</taxon>
        <taxon>Euglenida</taxon>
        <taxon>Spirocuta</taxon>
        <taxon>Euglenophyceae</taxon>
        <taxon>Eutreptiales</taxon>
        <taxon>Eutreptiaceae</taxon>
        <taxon>Eutreptiella</taxon>
    </lineage>
</organism>
<feature type="region of interest" description="Disordered" evidence="8">
    <location>
        <begin position="1"/>
        <end position="24"/>
    </location>
</feature>
<dbReference type="GO" id="GO:0035556">
    <property type="term" value="P:intracellular signal transduction"/>
    <property type="evidence" value="ECO:0007669"/>
    <property type="project" value="InterPro"/>
</dbReference>
<dbReference type="InterPro" id="IPR050401">
    <property type="entry name" value="Cyclic_nucleotide_synthase"/>
</dbReference>
<accession>A0A7S1IRM5</accession>
<name>A0A7S1IRM5_9EUGL</name>
<feature type="transmembrane region" description="Helical" evidence="9">
    <location>
        <begin position="1470"/>
        <end position="1494"/>
    </location>
</feature>
<dbReference type="InterPro" id="IPR001054">
    <property type="entry name" value="A/G_cyclase"/>
</dbReference>
<reference evidence="11" key="1">
    <citation type="submission" date="2021-01" db="EMBL/GenBank/DDBJ databases">
        <authorList>
            <person name="Corre E."/>
            <person name="Pelletier E."/>
            <person name="Niang G."/>
            <person name="Scheremetjew M."/>
            <person name="Finn R."/>
            <person name="Kale V."/>
            <person name="Holt S."/>
            <person name="Cochrane G."/>
            <person name="Meng A."/>
            <person name="Brown T."/>
            <person name="Cohen L."/>
        </authorList>
    </citation>
    <scope>NUCLEOTIDE SEQUENCE</scope>
    <source>
        <strain evidence="11">NIES-381</strain>
    </source>
</reference>
<feature type="transmembrane region" description="Helical" evidence="9">
    <location>
        <begin position="142"/>
        <end position="162"/>
    </location>
</feature>
<feature type="transmembrane region" description="Helical" evidence="9">
    <location>
        <begin position="218"/>
        <end position="251"/>
    </location>
</feature>
<keyword evidence="3" id="KW-0547">Nucleotide-binding</keyword>
<evidence type="ECO:0000256" key="7">
    <source>
        <dbReference type="RuleBase" id="RU000405"/>
    </source>
</evidence>
<feature type="transmembrane region" description="Helical" evidence="9">
    <location>
        <begin position="174"/>
        <end position="198"/>
    </location>
</feature>
<evidence type="ECO:0000256" key="3">
    <source>
        <dbReference type="ARBA" id="ARBA00022741"/>
    </source>
</evidence>
<comment type="similarity">
    <text evidence="7">Belongs to the adenylyl cyclase class-4/guanylyl cyclase family.</text>
</comment>
<feature type="transmembrane region" description="Helical" evidence="9">
    <location>
        <begin position="1214"/>
        <end position="1234"/>
    </location>
</feature>
<dbReference type="EMBL" id="HBGA01083548">
    <property type="protein sequence ID" value="CAD9020052.1"/>
    <property type="molecule type" value="Transcribed_RNA"/>
</dbReference>
<feature type="transmembrane region" description="Helical" evidence="9">
    <location>
        <begin position="1522"/>
        <end position="1548"/>
    </location>
</feature>
<evidence type="ECO:0000256" key="4">
    <source>
        <dbReference type="ARBA" id="ARBA00022989"/>
    </source>
</evidence>
<sequence length="2026" mass="226868">MSDHGSVAASSAFSGSTSASSGWGRSRSGGFVGTFILKLEPRIPKWMEALFTIVELIQLVSFSFIPNINWFSPIYCFFNVTHLPIWDQTGSCLPYDDTLELVVHLLALTIVLIPSIIALVMANMNDVGGYGRQQQEYARRGIEILGTLLARPLFIPCLRILLHCGWQRHWAMGAISFAFVIPLVTLACFVKGFLFDFIPTSKSLFAKAHGRTSIAQIVVLVVIALLSATTSTMVCQVMWLLLSLCMVVLYWYTQPFYHQFMNIAYVSVFGMCCISACVAIVLINLTNEMVLNYISWAWLGATPIILILGWWITGRRFTTQLPIPSEAYPTFYTLPFMDVLSEAIEASELDLEFPSKQALKEVICLPIFTYAGVQGPVLGGSVRVARFCTDIELSLRFMHNRPDFSPDFLQNVIVYANKVYEEALRRWPDNALVQVQYAIFLATYPKNSAKSMSCCRNAAMSKTCSWDAFCMSHRMATILNLRNVALADLESQAILRQARKHHRQALLQTRAFWHLLMSDSVDVHTMNKATLAIDNHTQSAIGLFQDLLEQKNQKKNPTVLRHVAHFLRTITHDKDAADMLVAEAEVLEENGEGMSRFASSVDRTSKVSSNGKSMLFGGNQLLQSSGQGQSGSLTNTQGSNNLIQHVRLTFFALCCILSFSCGTYFYYNSSLQDHVAELVEASVIVSASAKASALTLLPEIQSLDNCGIQIAEEIRRVSAELRYNHKEITIGDRAVHGEALDFFRTPRITIHTTLDSKPRQVITEIMSIWDMGHLSYEKFMKVADIIDSANSNLTFDTTGHRHKFHTLAGGPSNGISVPSEILWVRENVPTGVLHGWNVTLAMLVEDADNQIWDHAVIQIILTISVVTMLLGISVVYGWSFRRINIEKSIVLNLFTHIPFPVLEKLADELEVQISQMDKPDDHGGKQQSVDGSNKDGLGKMVDVVQTDSEDHKGLESGLTNTTEHGADAGDNFVAADGSDDLLRNKTLWVLIGALLVQFLLSMAAVVTIYFIMITQSSIPKAIAIREESLWLAKSVIDNADEMTQYARAFAQFGEKHNYDMYWKLAHSGNPQQVLNRLVELGVSKEEQLHMAAANDDEHIVANTEMVSMRMIVAAQGFDPHSYPDVEHHQWDAHSETAHFDWSSHTDRGLHYTSRDHDLATSPKHLRDVARSILFDAKYDHDKHLVEEEIDVFHDLLVKRTEETIGTASDAVMSFIIASCVIYAALLACFVVVIFVTNQLGLMDRKVLMICLSAIIVVIAVLVMLGTMSSLKSQRLERALWKQRARDLANEEQMLSVDLATSAQKFVQFGDMAAYNRYWQVAKGPRWEGVITDIKALGLTEQETNWLDESHHLAVVVEKTQEISMLLAVWSFGLNPHMFPDVEHVQWDADAEPDMDEQKLNFPTRAYWYSSRANDMKLSPDQQRVLGRSLLYDVKFDWDMDHVRQNVDQLTKSIDKRATVNTNDMQKLLDVMAYAVIGSTALFIFVSVGMVTFLMSKVLNLRAASMTEDEILSEHTNQRKFSIAILLGLFSMVGVFAFAILHIAFCGVYPSEVSLSADREWLLTRALYYGEAVTWHHDTVSEPDRVHLEADLQLLKLKRQQLYFKADTSDGHRHYIGDGTLQSRTTFEAGGVNEIMHAWIQKLTPLTRRRDVPSTTEELSNLHYMWCTYKDLFQKLEDSRDEYVIEAEAFMKMGGIVEVIIVICVTIFIIFEYLVLVTPTIDAVVKAEESTKALLTLIPGHVLATVPAIKNYMETGTIVMGDDTNKKNLEETDQLLAFILPPSICERLKAGENPIAEYCKGVTIMFTHLVGFTKMVSMLPARELVGLLNSVFTAYDKLVESKELEKIKTVGDAYMMAANLLKKKAHCGAKAVVECGLEFLDILETLNTRQAAEFQLQQTTGVNTGNVVAGVLGYTSVAFDIWGDAVNIASRMESTGDASAVQVSPSTWEIVKPYYEATEHSVFVKGKGQMPSYRIYHGGIAGKHKDAFAKNKELDFDQRSLESNHLNEDDTSDISIDDIPLPAPQKK</sequence>
<proteinExistence type="inferred from homology"/>